<feature type="region of interest" description="Disordered" evidence="1">
    <location>
        <begin position="1"/>
        <end position="31"/>
    </location>
</feature>
<reference evidence="2" key="2">
    <citation type="submission" date="2021-02" db="EMBL/GenBank/DDBJ databases">
        <authorList>
            <person name="Kimball J.A."/>
            <person name="Haas M.W."/>
            <person name="Macchietto M."/>
            <person name="Kono T."/>
            <person name="Duquette J."/>
            <person name="Shao M."/>
        </authorList>
    </citation>
    <scope>NUCLEOTIDE SEQUENCE</scope>
    <source>
        <tissue evidence="2">Fresh leaf tissue</tissue>
    </source>
</reference>
<proteinExistence type="predicted"/>
<dbReference type="AlphaFoldDB" id="A0A8J5WP01"/>
<protein>
    <submittedName>
        <fullName evidence="2">Uncharacterized protein</fullName>
    </submittedName>
</protein>
<name>A0A8J5WP01_ZIZPA</name>
<feature type="region of interest" description="Disordered" evidence="1">
    <location>
        <begin position="46"/>
        <end position="68"/>
    </location>
</feature>
<organism evidence="2 3">
    <name type="scientific">Zizania palustris</name>
    <name type="common">Northern wild rice</name>
    <dbReference type="NCBI Taxonomy" id="103762"/>
    <lineage>
        <taxon>Eukaryota</taxon>
        <taxon>Viridiplantae</taxon>
        <taxon>Streptophyta</taxon>
        <taxon>Embryophyta</taxon>
        <taxon>Tracheophyta</taxon>
        <taxon>Spermatophyta</taxon>
        <taxon>Magnoliopsida</taxon>
        <taxon>Liliopsida</taxon>
        <taxon>Poales</taxon>
        <taxon>Poaceae</taxon>
        <taxon>BOP clade</taxon>
        <taxon>Oryzoideae</taxon>
        <taxon>Oryzeae</taxon>
        <taxon>Zizaniinae</taxon>
        <taxon>Zizania</taxon>
    </lineage>
</organism>
<gene>
    <name evidence="2" type="ORF">GUJ93_ZPchr0012g20500</name>
</gene>
<dbReference type="EMBL" id="JAAALK010000080">
    <property type="protein sequence ID" value="KAG8092124.1"/>
    <property type="molecule type" value="Genomic_DNA"/>
</dbReference>
<evidence type="ECO:0000313" key="2">
    <source>
        <dbReference type="EMBL" id="KAG8092124.1"/>
    </source>
</evidence>
<reference evidence="2" key="1">
    <citation type="journal article" date="2021" name="bioRxiv">
        <title>Whole Genome Assembly and Annotation of Northern Wild Rice, Zizania palustris L., Supports a Whole Genome Duplication in the Zizania Genus.</title>
        <authorList>
            <person name="Haas M."/>
            <person name="Kono T."/>
            <person name="Macchietto M."/>
            <person name="Millas R."/>
            <person name="McGilp L."/>
            <person name="Shao M."/>
            <person name="Duquette J."/>
            <person name="Hirsch C.N."/>
            <person name="Kimball J."/>
        </authorList>
    </citation>
    <scope>NUCLEOTIDE SEQUENCE</scope>
    <source>
        <tissue evidence="2">Fresh leaf tissue</tissue>
    </source>
</reference>
<comment type="caution">
    <text evidence="2">The sequence shown here is derived from an EMBL/GenBank/DDBJ whole genome shotgun (WGS) entry which is preliminary data.</text>
</comment>
<evidence type="ECO:0000313" key="3">
    <source>
        <dbReference type="Proteomes" id="UP000729402"/>
    </source>
</evidence>
<dbReference type="Proteomes" id="UP000729402">
    <property type="component" value="Unassembled WGS sequence"/>
</dbReference>
<accession>A0A8J5WP01</accession>
<evidence type="ECO:0000256" key="1">
    <source>
        <dbReference type="SAM" id="MobiDB-lite"/>
    </source>
</evidence>
<keyword evidence="3" id="KW-1185">Reference proteome</keyword>
<sequence length="97" mass="9722">MGTLLRPRPAVLAPASRLPASPASSSSAHVVAGGGCGVEVERRPHRGVSTAFRRPGPHALAAGRRRRDTVVRSDFAVGGAATAASAGDSPQALSEAS</sequence>